<sequence>MNSETEVSVANLLLPKEINAVLSLDHQQSTKFPFQTQEYKKTFGDWESDAFPSSLDLKCNKFHSSINQS</sequence>
<proteinExistence type="predicted"/>
<evidence type="ECO:0000313" key="2">
    <source>
        <dbReference type="Proteomes" id="UP001054945"/>
    </source>
</evidence>
<dbReference type="Proteomes" id="UP001054945">
    <property type="component" value="Unassembled WGS sequence"/>
</dbReference>
<gene>
    <name evidence="1" type="ORF">CEXT_53161</name>
</gene>
<keyword evidence="2" id="KW-1185">Reference proteome</keyword>
<organism evidence="1 2">
    <name type="scientific">Caerostris extrusa</name>
    <name type="common">Bark spider</name>
    <name type="synonym">Caerostris bankana</name>
    <dbReference type="NCBI Taxonomy" id="172846"/>
    <lineage>
        <taxon>Eukaryota</taxon>
        <taxon>Metazoa</taxon>
        <taxon>Ecdysozoa</taxon>
        <taxon>Arthropoda</taxon>
        <taxon>Chelicerata</taxon>
        <taxon>Arachnida</taxon>
        <taxon>Araneae</taxon>
        <taxon>Araneomorphae</taxon>
        <taxon>Entelegynae</taxon>
        <taxon>Araneoidea</taxon>
        <taxon>Araneidae</taxon>
        <taxon>Caerostris</taxon>
    </lineage>
</organism>
<name>A0AAV4T6T0_CAEEX</name>
<protein>
    <submittedName>
        <fullName evidence="1">Uncharacterized protein</fullName>
    </submittedName>
</protein>
<reference evidence="1 2" key="1">
    <citation type="submission" date="2021-06" db="EMBL/GenBank/DDBJ databases">
        <title>Caerostris extrusa draft genome.</title>
        <authorList>
            <person name="Kono N."/>
            <person name="Arakawa K."/>
        </authorList>
    </citation>
    <scope>NUCLEOTIDE SEQUENCE [LARGE SCALE GENOMIC DNA]</scope>
</reference>
<comment type="caution">
    <text evidence="1">The sequence shown here is derived from an EMBL/GenBank/DDBJ whole genome shotgun (WGS) entry which is preliminary data.</text>
</comment>
<evidence type="ECO:0000313" key="1">
    <source>
        <dbReference type="EMBL" id="GIY41026.1"/>
    </source>
</evidence>
<dbReference type="EMBL" id="BPLR01010687">
    <property type="protein sequence ID" value="GIY41026.1"/>
    <property type="molecule type" value="Genomic_DNA"/>
</dbReference>
<accession>A0AAV4T6T0</accession>
<dbReference type="AlphaFoldDB" id="A0AAV4T6T0"/>